<evidence type="ECO:0000313" key="2">
    <source>
        <dbReference type="Proteomes" id="UP000229901"/>
    </source>
</evidence>
<dbReference type="GO" id="GO:0004386">
    <property type="term" value="F:helicase activity"/>
    <property type="evidence" value="ECO:0007669"/>
    <property type="project" value="UniProtKB-KW"/>
</dbReference>
<dbReference type="EMBL" id="PFAP01000035">
    <property type="protein sequence ID" value="PIR93831.1"/>
    <property type="molecule type" value="Genomic_DNA"/>
</dbReference>
<dbReference type="Gene3D" id="3.20.20.140">
    <property type="entry name" value="Metal-dependent hydrolases"/>
    <property type="match status" value="1"/>
</dbReference>
<evidence type="ECO:0000313" key="1">
    <source>
        <dbReference type="EMBL" id="PIR93831.1"/>
    </source>
</evidence>
<keyword evidence="1" id="KW-0378">Hydrolase</keyword>
<dbReference type="AlphaFoldDB" id="A0A2H0V431"/>
<reference evidence="2" key="1">
    <citation type="submission" date="2017-09" db="EMBL/GenBank/DDBJ databases">
        <title>Depth-based differentiation of microbial function through sediment-hosted aquifers and enrichment of novel symbionts in the deep terrestrial subsurface.</title>
        <authorList>
            <person name="Probst A.J."/>
            <person name="Ladd B."/>
            <person name="Jarett J.K."/>
            <person name="Geller-Mcgrath D.E."/>
            <person name="Sieber C.M.K."/>
            <person name="Emerson J.B."/>
            <person name="Anantharaman K."/>
            <person name="Thomas B.C."/>
            <person name="Malmstrom R."/>
            <person name="Stieglmeier M."/>
            <person name="Klingl A."/>
            <person name="Woyke T."/>
            <person name="Ryan C.M."/>
            <person name="Banfield J.F."/>
        </authorList>
    </citation>
    <scope>NUCLEOTIDE SEQUENCE [LARGE SCALE GENOMIC DNA]</scope>
</reference>
<keyword evidence="1" id="KW-0547">Nucleotide-binding</keyword>
<dbReference type="Proteomes" id="UP000229901">
    <property type="component" value="Unassembled WGS sequence"/>
</dbReference>
<dbReference type="CDD" id="cd19067">
    <property type="entry name" value="PfuEndoQ-like"/>
    <property type="match status" value="1"/>
</dbReference>
<keyword evidence="1" id="KW-0347">Helicase</keyword>
<accession>A0A2H0V431</accession>
<dbReference type="PANTHER" id="PTHR40084:SF1">
    <property type="entry name" value="PHOSPHOTRANSFERASE"/>
    <property type="match status" value="1"/>
</dbReference>
<keyword evidence="1" id="KW-0067">ATP-binding</keyword>
<protein>
    <submittedName>
        <fullName evidence="1">DNA helicase UvrD</fullName>
    </submittedName>
</protein>
<comment type="caution">
    <text evidence="1">The sequence shown here is derived from an EMBL/GenBank/DDBJ whole genome shotgun (WGS) entry which is preliminary data.</text>
</comment>
<dbReference type="SUPFAM" id="SSF89550">
    <property type="entry name" value="PHP domain-like"/>
    <property type="match status" value="1"/>
</dbReference>
<proteinExistence type="predicted"/>
<dbReference type="PANTHER" id="PTHR40084">
    <property type="entry name" value="PHOSPHOHYDROLASE, PHP FAMILY"/>
    <property type="match status" value="1"/>
</dbReference>
<gene>
    <name evidence="1" type="ORF">COT97_04740</name>
</gene>
<dbReference type="InterPro" id="IPR016195">
    <property type="entry name" value="Pol/histidinol_Pase-like"/>
</dbReference>
<organism evidence="1 2">
    <name type="scientific">Candidatus Falkowbacteria bacterium CG10_big_fil_rev_8_21_14_0_10_39_11</name>
    <dbReference type="NCBI Taxonomy" id="1974565"/>
    <lineage>
        <taxon>Bacteria</taxon>
        <taxon>Candidatus Falkowiibacteriota</taxon>
    </lineage>
</organism>
<name>A0A2H0V431_9BACT</name>
<sequence length="429" mass="48830">MKIIADLHLHSKYSRATSPKMEVVTLTEWGKKKGIDLIATGDITHPEYVKELKEQLVEDGSGFLTLRPFGKLRAGEDQGDKIIKFVLCGEISCIYKHKDKTRRQHHLLFFPDFASVDQFNQELENRGCNIRSDGRPILGLSSKEILQILLDVNSEAFLVPAHVWTPWFALFGSKSGYDSVEECFEDLAPEIFAMETGLSSDPAMNWRLSALDNITLISNSDAHSPLNLGREANVFDFQEFTFAELKQILKDEDPKKFLYTIEFYPQEGKYHYDGHRSCKFSCSPEESLKHKNICPVCKKPLVLGVDHRVVALADRELGFKPENKIPFKSIIPLYEIISEVLGVGKQSKRVMNLYEEMIMVGGNEFNILLELDKEKIATIGNDLIAEAIMRMRAGKIYAIPGYDGEFGRVTVFNNEDLNHFKPKQKELFL</sequence>